<dbReference type="OrthoDB" id="614844at2759"/>
<keyword evidence="11" id="KW-1133">Transmembrane helix</keyword>
<evidence type="ECO:0000256" key="10">
    <source>
        <dbReference type="ARBA" id="ARBA00022968"/>
    </source>
</evidence>
<dbReference type="FunFam" id="3.40.50.2000:FF:000109">
    <property type="entry name" value="Chitobiosyldiphosphodolichol beta-mannosyltransferase"/>
    <property type="match status" value="1"/>
</dbReference>
<evidence type="ECO:0000256" key="7">
    <source>
        <dbReference type="ARBA" id="ARBA00022679"/>
    </source>
</evidence>
<comment type="similarity">
    <text evidence="18">Belongs to the glycosyltransferase group 1 family. Glycosyltransferase 33 subfamily.</text>
</comment>
<keyword evidence="5" id="KW-0597">Phosphoprotein</keyword>
<dbReference type="GO" id="GO:0005789">
    <property type="term" value="C:endoplasmic reticulum membrane"/>
    <property type="evidence" value="ECO:0007669"/>
    <property type="project" value="UniProtKB-SubCell"/>
</dbReference>
<keyword evidence="9" id="KW-0256">Endoplasmic reticulum</keyword>
<evidence type="ECO:0000256" key="12">
    <source>
        <dbReference type="ARBA" id="ARBA00023136"/>
    </source>
</evidence>
<keyword evidence="6" id="KW-0328">Glycosyltransferase</keyword>
<evidence type="ECO:0000256" key="13">
    <source>
        <dbReference type="ARBA" id="ARBA00031434"/>
    </source>
</evidence>
<evidence type="ECO:0000256" key="3">
    <source>
        <dbReference type="ARBA" id="ARBA00012611"/>
    </source>
</evidence>
<dbReference type="InterPro" id="IPR026051">
    <property type="entry name" value="ALG1-like"/>
</dbReference>
<evidence type="ECO:0000256" key="19">
    <source>
        <dbReference type="ARBA" id="ARBA00082785"/>
    </source>
</evidence>
<comment type="subcellular location">
    <subcellularLocation>
        <location evidence="1">Endoplasmic reticulum membrane</location>
        <topology evidence="1">Single-pass membrane protein</topology>
    </subcellularLocation>
</comment>
<dbReference type="CDD" id="cd03816">
    <property type="entry name" value="GT33_ALG1-like"/>
    <property type="match status" value="1"/>
</dbReference>
<evidence type="ECO:0000256" key="16">
    <source>
        <dbReference type="ARBA" id="ARBA00045071"/>
    </source>
</evidence>
<keyword evidence="21" id="KW-1185">Reference proteome</keyword>
<dbReference type="FunFam" id="3.40.50.2000:FF:000096">
    <property type="entry name" value="ALG1, chitobiosyldiphosphodolichol beta-mannosyltransferase"/>
    <property type="match status" value="1"/>
</dbReference>
<comment type="caution">
    <text evidence="20">The sequence shown here is derived from an EMBL/GenBank/DDBJ whole genome shotgun (WGS) entry which is preliminary data.</text>
</comment>
<comment type="function">
    <text evidence="17">Mannosyltransferase that operates in the biosynthetic pathway of dolichol-linked oligosaccharides, the glycan precursors employed in protein asparagine (N)-glycosylation. The assembly of dolichol-linked oligosaccharides begins on the cytosolic side of the endoplasmic reticulum membrane and finishes in its lumen. The sequential addition of sugars to dolichol pyrophosphate produces dolichol-linked oligosaccharides containing fourteen sugars, including two GlcNAcs, nine mannoses and three glucoses. Once assembled, the oligosaccharide is transferred from the lipid to nascent proteins by oligosaccharyltransferases. Catalyzes, on the cytoplasmic face of the endoplasmic reticulum, the addition of the first mannose residues to the dolichol-linked oligosaccharide chain, to produce Man1GlcNAc(2)-PP-dolichol core oligosaccharide. Man1GlcNAc(2)-PP-dolichol is a substrate for ALG2, the following enzyme in the biosynthetic pathway.</text>
</comment>
<keyword evidence="7" id="KW-0808">Transferase</keyword>
<evidence type="ECO:0000256" key="17">
    <source>
        <dbReference type="ARBA" id="ARBA00056362"/>
    </source>
</evidence>
<protein>
    <recommendedName>
        <fullName evidence="4">Chitobiosyldiphosphodolichol beta-mannosyltransferase</fullName>
        <ecNumber evidence="3">2.4.1.142</ecNumber>
    </recommendedName>
    <alternativeName>
        <fullName evidence="19">Asparagine-linked glycosylation protein 1 homolog</fullName>
    </alternativeName>
    <alternativeName>
        <fullName evidence="14">Beta-1,4-mannosyltransferase</fullName>
    </alternativeName>
    <alternativeName>
        <fullName evidence="15">GDP-Man:GlcNAc2-PP-dolichol mannosyltransferase</fullName>
    </alternativeName>
    <alternativeName>
        <fullName evidence="13">GDP-mannose-dolichol diphosphochitobiose mannosyltransferase</fullName>
    </alternativeName>
</protein>
<organism evidence="20 21">
    <name type="scientific">Pseudolycoriella hygida</name>
    <dbReference type="NCBI Taxonomy" id="35572"/>
    <lineage>
        <taxon>Eukaryota</taxon>
        <taxon>Metazoa</taxon>
        <taxon>Ecdysozoa</taxon>
        <taxon>Arthropoda</taxon>
        <taxon>Hexapoda</taxon>
        <taxon>Insecta</taxon>
        <taxon>Pterygota</taxon>
        <taxon>Neoptera</taxon>
        <taxon>Endopterygota</taxon>
        <taxon>Diptera</taxon>
        <taxon>Nematocera</taxon>
        <taxon>Sciaroidea</taxon>
        <taxon>Sciaridae</taxon>
        <taxon>Pseudolycoriella</taxon>
    </lineage>
</organism>
<dbReference type="PANTHER" id="PTHR13036">
    <property type="entry name" value="BETA1,4 MANNOSYLTRANSFERASE"/>
    <property type="match status" value="1"/>
</dbReference>
<evidence type="ECO:0000256" key="9">
    <source>
        <dbReference type="ARBA" id="ARBA00022824"/>
    </source>
</evidence>
<reference evidence="20" key="1">
    <citation type="submission" date="2022-07" db="EMBL/GenBank/DDBJ databases">
        <authorList>
            <person name="Trinca V."/>
            <person name="Uliana J.V.C."/>
            <person name="Torres T.T."/>
            <person name="Ward R.J."/>
            <person name="Monesi N."/>
        </authorList>
    </citation>
    <scope>NUCLEOTIDE SEQUENCE</scope>
    <source>
        <strain evidence="20">HSMRA1968</strain>
        <tissue evidence="20">Whole embryos</tissue>
    </source>
</reference>
<dbReference type="Gene3D" id="3.40.50.2000">
    <property type="entry name" value="Glycogen Phosphorylase B"/>
    <property type="match status" value="2"/>
</dbReference>
<evidence type="ECO:0000256" key="4">
    <source>
        <dbReference type="ARBA" id="ARBA00015841"/>
    </source>
</evidence>
<accession>A0A9Q0ML53</accession>
<keyword evidence="8" id="KW-0812">Transmembrane</keyword>
<name>A0A9Q0ML53_9DIPT</name>
<dbReference type="EMBL" id="WJQU01003792">
    <property type="protein sequence ID" value="KAJ6622131.1"/>
    <property type="molecule type" value="Genomic_DNA"/>
</dbReference>
<evidence type="ECO:0000256" key="5">
    <source>
        <dbReference type="ARBA" id="ARBA00022553"/>
    </source>
</evidence>
<dbReference type="AlphaFoldDB" id="A0A9Q0ML53"/>
<evidence type="ECO:0000313" key="20">
    <source>
        <dbReference type="EMBL" id="KAJ6622131.1"/>
    </source>
</evidence>
<dbReference type="SUPFAM" id="SSF53756">
    <property type="entry name" value="UDP-Glycosyltransferase/glycogen phosphorylase"/>
    <property type="match status" value="1"/>
</dbReference>
<sequence>MSINKPKNVCVIVLGDVGRSPRMQYHVKSLIQHNYNIDLIGYIESAPLKEITQDPNTKIYNLTPFPDLNLPTGLKYVFKTFWQILSLLIALFSIRRPQFVLCQNPPAIPTLFVCYFYCLLARSKFIIDWHNYTYTILALGSSPTSLIVKWAKWIERKFGQKSWANLCVTNAMKEDLKDNWGIQATVLYDRPSPAFQPITLAKKHELFKKLGTEYAEFVCDDSNTGAVESTVFTQKLQNGDVVLKPNRPALLISSTSWTPDEDFGILLRALETYDKTARSSSNYPHLLCVITGKGPQKEHYLEVISTKVWKKVSILTPWLESEDYPKLLASADLGVCLHWSSSGLDLPMKVVDMFGCGLPVCAINFKCLSELVQHEKNGFVFENEKELAEQLISWFYEYPKNISLVNIKEIFQQNLRQFQMLRWNENWNKNALPLFKKE</sequence>
<evidence type="ECO:0000256" key="8">
    <source>
        <dbReference type="ARBA" id="ARBA00022692"/>
    </source>
</evidence>
<evidence type="ECO:0000256" key="15">
    <source>
        <dbReference type="ARBA" id="ARBA00033088"/>
    </source>
</evidence>
<comment type="catalytic activity">
    <reaction evidence="16">
        <text>an N,N'-diacetylchitobiosyl-diphospho-di-trans,poly-cis-dolichol + GDP-alpha-D-mannose = a beta-D-Man-(1-&gt;4)-beta-D-GlcNAc-(1-&gt;4)-alpha-D-GlcNAc-diphospho-di-trans,poly-cis-dolichol + GDP + H(+)</text>
        <dbReference type="Rhea" id="RHEA:13865"/>
        <dbReference type="Rhea" id="RHEA-COMP:19510"/>
        <dbReference type="Rhea" id="RHEA-COMP:19511"/>
        <dbReference type="ChEBI" id="CHEBI:15378"/>
        <dbReference type="ChEBI" id="CHEBI:57269"/>
        <dbReference type="ChEBI" id="CHEBI:57527"/>
        <dbReference type="ChEBI" id="CHEBI:58189"/>
        <dbReference type="ChEBI" id="CHEBI:58472"/>
        <dbReference type="EC" id="2.4.1.142"/>
    </reaction>
    <physiologicalReaction direction="left-to-right" evidence="16">
        <dbReference type="Rhea" id="RHEA:13866"/>
    </physiologicalReaction>
</comment>
<dbReference type="PANTHER" id="PTHR13036:SF0">
    <property type="entry name" value="CHITOBIOSYLDIPHOSPHODOLICHOL BETA-MANNOSYLTRANSFERASE"/>
    <property type="match status" value="1"/>
</dbReference>
<evidence type="ECO:0000256" key="14">
    <source>
        <dbReference type="ARBA" id="ARBA00031566"/>
    </source>
</evidence>
<keyword evidence="10" id="KW-0735">Signal-anchor</keyword>
<comment type="pathway">
    <text evidence="2">Protein modification; protein glycosylation.</text>
</comment>
<dbReference type="Pfam" id="PF13692">
    <property type="entry name" value="Glyco_trans_1_4"/>
    <property type="match status" value="1"/>
</dbReference>
<evidence type="ECO:0000256" key="6">
    <source>
        <dbReference type="ARBA" id="ARBA00022676"/>
    </source>
</evidence>
<proteinExistence type="inferred from homology"/>
<gene>
    <name evidence="20" type="primary">Alg1</name>
    <name evidence="20" type="ORF">Bhyg_17077</name>
</gene>
<dbReference type="Proteomes" id="UP001151699">
    <property type="component" value="Unassembled WGS sequence"/>
</dbReference>
<evidence type="ECO:0000313" key="21">
    <source>
        <dbReference type="Proteomes" id="UP001151699"/>
    </source>
</evidence>
<keyword evidence="12" id="KW-0472">Membrane</keyword>
<evidence type="ECO:0000256" key="18">
    <source>
        <dbReference type="ARBA" id="ARBA00061237"/>
    </source>
</evidence>
<evidence type="ECO:0000256" key="1">
    <source>
        <dbReference type="ARBA" id="ARBA00004389"/>
    </source>
</evidence>
<dbReference type="EC" id="2.4.1.142" evidence="3"/>
<dbReference type="GO" id="GO:0004578">
    <property type="term" value="F:chitobiosyldiphosphodolichol beta-mannosyltransferase activity"/>
    <property type="evidence" value="ECO:0007669"/>
    <property type="project" value="UniProtKB-EC"/>
</dbReference>
<evidence type="ECO:0000256" key="2">
    <source>
        <dbReference type="ARBA" id="ARBA00004922"/>
    </source>
</evidence>
<evidence type="ECO:0000256" key="11">
    <source>
        <dbReference type="ARBA" id="ARBA00022989"/>
    </source>
</evidence>